<evidence type="ECO:0000256" key="1">
    <source>
        <dbReference type="ARBA" id="ARBA00005709"/>
    </source>
</evidence>
<dbReference type="KEGG" id="pmaw:MACH26_28170"/>
<keyword evidence="2 4" id="KW-0964">Secreted</keyword>
<sequence>MGLFVNTNISSLNAQRQLFNLGNQESTSFERLSSGLIINRAADDAAGLRISERLTSQVNGLQQGIRNANDGISLVQTFEGALDETANNLQRLRQLTVQAGNGVYSDADRNALQEEAQELKREIERIAATTTFGGTSAQSLGLLGLYSRSFQVGANAGQSVDVDLTQNNSAGFGIGGLGLQGLDVSTGQSGAAIVSNELTSFMGGTTLTDAELAALDNPELTIRETRDQAEVIADVGALAPGTYNFGVSSNWGNNFTEVTVEVTGNQSADADAIIAAINAELGQDLLELSGSNRIVTGDYEVASFSTLDRDINSRILIAGRTDNPSNAVSSSIGEVGLGDIYDETGIRGNALDTIDDALERLNSARAELGATQNRFQSTLRNVTNVVENLSASRSRIMDADFAVETALLTKNQIVQQASTSILSQANQRSQLALSLLG</sequence>
<keyword evidence="8" id="KW-0969">Cilium</keyword>
<evidence type="ECO:0000259" key="6">
    <source>
        <dbReference type="Pfam" id="PF00669"/>
    </source>
</evidence>
<keyword evidence="9" id="KW-1185">Reference proteome</keyword>
<dbReference type="InterPro" id="IPR001492">
    <property type="entry name" value="Flagellin"/>
</dbReference>
<gene>
    <name evidence="8" type="primary">fliC_1</name>
    <name evidence="8" type="ORF">MACH26_28170</name>
</gene>
<dbReference type="EMBL" id="AP027272">
    <property type="protein sequence ID" value="BDX07296.1"/>
    <property type="molecule type" value="Genomic_DNA"/>
</dbReference>
<comment type="function">
    <text evidence="4">Flagellin is the subunit protein which polymerizes to form the filaments of bacterial flagella.</text>
</comment>
<protein>
    <recommendedName>
        <fullName evidence="4">Flagellin</fullName>
    </recommendedName>
</protein>
<feature type="domain" description="Flagellin N-terminal" evidence="6">
    <location>
        <begin position="5"/>
        <end position="135"/>
    </location>
</feature>
<dbReference type="GO" id="GO:0009288">
    <property type="term" value="C:bacterial-type flagellum"/>
    <property type="evidence" value="ECO:0007669"/>
    <property type="project" value="UniProtKB-SubCell"/>
</dbReference>
<comment type="subcellular location">
    <subcellularLocation>
        <location evidence="4">Secreted</location>
    </subcellularLocation>
    <subcellularLocation>
        <location evidence="4">Bacterial flagellum</location>
    </subcellularLocation>
</comment>
<feature type="coiled-coil region" evidence="5">
    <location>
        <begin position="75"/>
        <end position="129"/>
    </location>
</feature>
<evidence type="ECO:0000259" key="7">
    <source>
        <dbReference type="Pfam" id="PF00700"/>
    </source>
</evidence>
<keyword evidence="5" id="KW-0175">Coiled coil</keyword>
<accession>A0AA48HIZ2</accession>
<dbReference type="Pfam" id="PF00700">
    <property type="entry name" value="Flagellin_C"/>
    <property type="match status" value="1"/>
</dbReference>
<evidence type="ECO:0000256" key="2">
    <source>
        <dbReference type="ARBA" id="ARBA00022525"/>
    </source>
</evidence>
<keyword evidence="8" id="KW-0966">Cell projection</keyword>
<proteinExistence type="inferred from homology"/>
<dbReference type="PRINTS" id="PR00207">
    <property type="entry name" value="FLAGELLIN"/>
</dbReference>
<name>A0AA48HIZ2_9ALTE</name>
<keyword evidence="8" id="KW-0282">Flagellum</keyword>
<dbReference type="PANTHER" id="PTHR42792">
    <property type="entry name" value="FLAGELLIN"/>
    <property type="match status" value="1"/>
</dbReference>
<dbReference type="Gene3D" id="6.10.10.10">
    <property type="entry name" value="Flagellar export chaperone, C-terminal domain"/>
    <property type="match status" value="1"/>
</dbReference>
<dbReference type="GO" id="GO:0005576">
    <property type="term" value="C:extracellular region"/>
    <property type="evidence" value="ECO:0007669"/>
    <property type="project" value="UniProtKB-SubCell"/>
</dbReference>
<dbReference type="Proteomes" id="UP001333710">
    <property type="component" value="Chromosome"/>
</dbReference>
<dbReference type="AlphaFoldDB" id="A0AA48HIZ2"/>
<evidence type="ECO:0000313" key="9">
    <source>
        <dbReference type="Proteomes" id="UP001333710"/>
    </source>
</evidence>
<comment type="similarity">
    <text evidence="1 4">Belongs to the bacterial flagellin family.</text>
</comment>
<organism evidence="8 9">
    <name type="scientific">Planctobacterium marinum</name>
    <dbReference type="NCBI Taxonomy" id="1631968"/>
    <lineage>
        <taxon>Bacteria</taxon>
        <taxon>Pseudomonadati</taxon>
        <taxon>Pseudomonadota</taxon>
        <taxon>Gammaproteobacteria</taxon>
        <taxon>Alteromonadales</taxon>
        <taxon>Alteromonadaceae</taxon>
        <taxon>Planctobacterium</taxon>
    </lineage>
</organism>
<dbReference type="Gene3D" id="1.20.1330.10">
    <property type="entry name" value="f41 fragment of flagellin, N-terminal domain"/>
    <property type="match status" value="1"/>
</dbReference>
<dbReference type="InterPro" id="IPR042187">
    <property type="entry name" value="Flagellin_C_sub2"/>
</dbReference>
<dbReference type="GO" id="GO:0005198">
    <property type="term" value="F:structural molecule activity"/>
    <property type="evidence" value="ECO:0007669"/>
    <property type="project" value="UniProtKB-UniRule"/>
</dbReference>
<evidence type="ECO:0000256" key="4">
    <source>
        <dbReference type="RuleBase" id="RU362073"/>
    </source>
</evidence>
<feature type="domain" description="Flagellin C-terminal" evidence="7">
    <location>
        <begin position="351"/>
        <end position="436"/>
    </location>
</feature>
<keyword evidence="3 4" id="KW-0975">Bacterial flagellum</keyword>
<reference evidence="8" key="1">
    <citation type="submission" date="2023-01" db="EMBL/GenBank/DDBJ databases">
        <title>Complete genome sequence of Planctobacterium marinum strain Dej080120_11.</title>
        <authorList>
            <person name="Ueki S."/>
            <person name="Maruyama F."/>
        </authorList>
    </citation>
    <scope>NUCLEOTIDE SEQUENCE</scope>
    <source>
        <strain evidence="8">Dej080120_11</strain>
    </source>
</reference>
<dbReference type="Gene3D" id="3.30.70.2120">
    <property type="match status" value="1"/>
</dbReference>
<evidence type="ECO:0000256" key="5">
    <source>
        <dbReference type="SAM" id="Coils"/>
    </source>
</evidence>
<dbReference type="PANTHER" id="PTHR42792:SF2">
    <property type="entry name" value="FLAGELLIN"/>
    <property type="match status" value="1"/>
</dbReference>
<dbReference type="Pfam" id="PF00669">
    <property type="entry name" value="Flagellin_N"/>
    <property type="match status" value="1"/>
</dbReference>
<evidence type="ECO:0000313" key="8">
    <source>
        <dbReference type="EMBL" id="BDX07296.1"/>
    </source>
</evidence>
<dbReference type="InterPro" id="IPR046358">
    <property type="entry name" value="Flagellin_C"/>
</dbReference>
<evidence type="ECO:0000256" key="3">
    <source>
        <dbReference type="ARBA" id="ARBA00023143"/>
    </source>
</evidence>
<dbReference type="SUPFAM" id="SSF64518">
    <property type="entry name" value="Phase 1 flagellin"/>
    <property type="match status" value="1"/>
</dbReference>
<dbReference type="InterPro" id="IPR001029">
    <property type="entry name" value="Flagellin_N"/>
</dbReference>